<keyword evidence="2 4" id="KW-0808">Transferase</keyword>
<evidence type="ECO:0000256" key="4">
    <source>
        <dbReference type="PROSITE-ProRule" id="PRU01015"/>
    </source>
</evidence>
<dbReference type="Gene3D" id="3.40.50.150">
    <property type="entry name" value="Vaccinia Virus protein VP39"/>
    <property type="match status" value="2"/>
</dbReference>
<dbReference type="OrthoDB" id="412876at2759"/>
<dbReference type="Gene3D" id="2.70.160.11">
    <property type="entry name" value="Hnrnp arginine n-methyltransferase1"/>
    <property type="match status" value="2"/>
</dbReference>
<dbReference type="GO" id="GO:0032259">
    <property type="term" value="P:methylation"/>
    <property type="evidence" value="ECO:0007669"/>
    <property type="project" value="UniProtKB-KW"/>
</dbReference>
<evidence type="ECO:0000256" key="3">
    <source>
        <dbReference type="ARBA" id="ARBA00022691"/>
    </source>
</evidence>
<dbReference type="InterPro" id="IPR029063">
    <property type="entry name" value="SAM-dependent_MTases_sf"/>
</dbReference>
<dbReference type="PROSITE" id="PS51678">
    <property type="entry name" value="SAM_MT_PRMT"/>
    <property type="match status" value="1"/>
</dbReference>
<evidence type="ECO:0000313" key="8">
    <source>
        <dbReference type="RefSeq" id="XP_018026870.1"/>
    </source>
</evidence>
<evidence type="ECO:0000256" key="5">
    <source>
        <dbReference type="SAM" id="MobiDB-lite"/>
    </source>
</evidence>
<sequence>MVNNSAFLGTFKVFHSVLHNFSKAFYKNPFVLARVGARSARMSSSPIKNATIGKVFVQHYNPVSGQQEWEMQDEDYDYSKEVASSAYADMLHDDERNQLYYDAIRKAVATLRARGDSVRVLDIGTGTGLLSMMALQCGADHITACESFEPMACCAEKVLVANGFAEKVQVIHKRSTELVLGEDLPERANLLVAELFDTELIGEGAISTYEHARLHLLTEDALLVPSGALVYAQVVSSDLLASTNVPYYNRPPHSSHLNLPSWLAECPGSISVHDLQLSQLDPSHFTAVSEPLCMFKFDWSGRDIPLSTTDTVHVSFLSRLDKSLECHAVFMWWHLIMDQDQDIVLSCAPTWAERDSSLAWRDHWMQAVYHLPRPFIPLTAHSSSKPLILTAARDDYSMWFSLSHGTTDVRPPAPHCSCGQHLVNPRTRLAQLSDIHRLNFLSRVLDAALALPRTMAWLVLGDASNVLLIGRLASHANVQHVYVHETIRQNRRLLLDFLELNALKEHVTLLPEDLSKISVAAVKHKIGVVFAEPHFNSSLLPWHNVRLSSLLSECSHLLPPSYASVQPHSSKSSPSDQRPQELSSSETNGRNVSEDVPSNLTNPTDFESNSFVSRSVDLNFPTSKSLESHCAGNTVPSLPISTSAMLLPACVSIHVMAVSFDDLWKIRAPCRQRCGFDLTAFDEMVDLARTGTGEVVEPQPLWEYPCYSLHEPVMITKLYLREPICGVQRHFKGNVELDVDALRASDAARPDRIKRQARDKSADAQPELYFNGVAVWADWHFADQTISTGPLAHDHLTGRKVAWNATCHQGVHLLRHPRSLLSPATSGISKIFHYCLDLKDGNFSFKFQLEEERCNASSE</sequence>
<feature type="region of interest" description="Disordered" evidence="5">
    <location>
        <begin position="562"/>
        <end position="607"/>
    </location>
</feature>
<dbReference type="GO" id="GO:0042054">
    <property type="term" value="F:histone methyltransferase activity"/>
    <property type="evidence" value="ECO:0007669"/>
    <property type="project" value="TreeGrafter"/>
</dbReference>
<dbReference type="CTD" id="37664"/>
<dbReference type="GeneID" id="108682250"/>
<organism evidence="7 8">
    <name type="scientific">Hyalella azteca</name>
    <name type="common">Amphipod</name>
    <dbReference type="NCBI Taxonomy" id="294128"/>
    <lineage>
        <taxon>Eukaryota</taxon>
        <taxon>Metazoa</taxon>
        <taxon>Ecdysozoa</taxon>
        <taxon>Arthropoda</taxon>
        <taxon>Crustacea</taxon>
        <taxon>Multicrustacea</taxon>
        <taxon>Malacostraca</taxon>
        <taxon>Eumalacostraca</taxon>
        <taxon>Peracarida</taxon>
        <taxon>Amphipoda</taxon>
        <taxon>Senticaudata</taxon>
        <taxon>Talitrida</taxon>
        <taxon>Talitroidea</taxon>
        <taxon>Hyalellidae</taxon>
        <taxon>Hyalella</taxon>
    </lineage>
</organism>
<feature type="compositionally biased region" description="Polar residues" evidence="5">
    <location>
        <begin position="581"/>
        <end position="607"/>
    </location>
</feature>
<dbReference type="Proteomes" id="UP000694843">
    <property type="component" value="Unplaced"/>
</dbReference>
<keyword evidence="3 4" id="KW-0949">S-adenosyl-L-methionine</keyword>
<evidence type="ECO:0000259" key="6">
    <source>
        <dbReference type="Pfam" id="PF22528"/>
    </source>
</evidence>
<dbReference type="SUPFAM" id="SSF53335">
    <property type="entry name" value="S-adenosyl-L-methionine-dependent methyltransferases"/>
    <property type="match status" value="1"/>
</dbReference>
<dbReference type="PANTHER" id="PTHR11006">
    <property type="entry name" value="PROTEIN ARGININE N-METHYLTRANSFERASE"/>
    <property type="match status" value="1"/>
</dbReference>
<dbReference type="PANTHER" id="PTHR11006:SF4">
    <property type="entry name" value="PROTEIN ARGININE N-METHYLTRANSFERASE 7"/>
    <property type="match status" value="1"/>
</dbReference>
<feature type="domain" description="Protein arginine N-methyltransferase" evidence="6">
    <location>
        <begin position="273"/>
        <end position="375"/>
    </location>
</feature>
<dbReference type="RefSeq" id="XP_018026870.1">
    <property type="nucleotide sequence ID" value="XM_018171381.2"/>
</dbReference>
<dbReference type="KEGG" id="hazt:108682250"/>
<keyword evidence="7" id="KW-1185">Reference proteome</keyword>
<evidence type="ECO:0000256" key="2">
    <source>
        <dbReference type="ARBA" id="ARBA00022679"/>
    </source>
</evidence>
<keyword evidence="1 4" id="KW-0489">Methyltransferase</keyword>
<proteinExistence type="predicted"/>
<dbReference type="CDD" id="cd02440">
    <property type="entry name" value="AdoMet_MTases"/>
    <property type="match status" value="1"/>
</dbReference>
<feature type="compositionally biased region" description="Low complexity" evidence="5">
    <location>
        <begin position="562"/>
        <end position="577"/>
    </location>
</feature>
<dbReference type="GO" id="GO:0016274">
    <property type="term" value="F:protein-arginine N-methyltransferase activity"/>
    <property type="evidence" value="ECO:0007669"/>
    <property type="project" value="InterPro"/>
</dbReference>
<dbReference type="OMA" id="MVDSVTI"/>
<evidence type="ECO:0000313" key="7">
    <source>
        <dbReference type="Proteomes" id="UP000694843"/>
    </source>
</evidence>
<evidence type="ECO:0000256" key="1">
    <source>
        <dbReference type="ARBA" id="ARBA00022603"/>
    </source>
</evidence>
<name>A0A8B7PLK4_HYAAZ</name>
<dbReference type="AlphaFoldDB" id="A0A8B7PLK4"/>
<dbReference type="Pfam" id="PF06325">
    <property type="entry name" value="PrmA"/>
    <property type="match status" value="1"/>
</dbReference>
<dbReference type="FunFam" id="3.40.50.150:FF:000071">
    <property type="entry name" value="Protein arginine N-methyltransferase 7"/>
    <property type="match status" value="1"/>
</dbReference>
<accession>A0A8B7PLK4</accession>
<protein>
    <submittedName>
        <fullName evidence="8">Protein arginine N-methyltransferase 7</fullName>
    </submittedName>
</protein>
<gene>
    <name evidence="8" type="primary">LOC108682250</name>
</gene>
<dbReference type="InterPro" id="IPR055135">
    <property type="entry name" value="PRMT_dom"/>
</dbReference>
<reference evidence="8" key="1">
    <citation type="submission" date="2025-08" db="UniProtKB">
        <authorList>
            <consortium name="RefSeq"/>
        </authorList>
    </citation>
    <scope>IDENTIFICATION</scope>
    <source>
        <tissue evidence="8">Whole organism</tissue>
    </source>
</reference>
<dbReference type="InterPro" id="IPR025799">
    <property type="entry name" value="Arg_MeTrfase"/>
</dbReference>
<dbReference type="Pfam" id="PF22528">
    <property type="entry name" value="PRMT_C"/>
    <property type="match status" value="1"/>
</dbReference>